<dbReference type="HAMAP" id="MF_01080">
    <property type="entry name" value="TruB_bact"/>
    <property type="match status" value="1"/>
</dbReference>
<organism evidence="8 9">
    <name type="scientific">Algoriphagus aquimarinus</name>
    <dbReference type="NCBI Taxonomy" id="237018"/>
    <lineage>
        <taxon>Bacteria</taxon>
        <taxon>Pseudomonadati</taxon>
        <taxon>Bacteroidota</taxon>
        <taxon>Cytophagia</taxon>
        <taxon>Cytophagales</taxon>
        <taxon>Cyclobacteriaceae</taxon>
        <taxon>Algoriphagus</taxon>
    </lineage>
</organism>
<evidence type="ECO:0000259" key="7">
    <source>
        <dbReference type="Pfam" id="PF16198"/>
    </source>
</evidence>
<evidence type="ECO:0000256" key="3">
    <source>
        <dbReference type="ARBA" id="ARBA00022694"/>
    </source>
</evidence>
<evidence type="ECO:0000259" key="6">
    <source>
        <dbReference type="Pfam" id="PF01509"/>
    </source>
</evidence>
<dbReference type="GO" id="GO:0160148">
    <property type="term" value="F:tRNA pseudouridine(55) synthase activity"/>
    <property type="evidence" value="ECO:0007669"/>
    <property type="project" value="UniProtKB-EC"/>
</dbReference>
<dbReference type="InterPro" id="IPR002501">
    <property type="entry name" value="PsdUridine_synth_N"/>
</dbReference>
<dbReference type="OrthoDB" id="9802309at2"/>
<dbReference type="GO" id="GO:0003723">
    <property type="term" value="F:RNA binding"/>
    <property type="evidence" value="ECO:0007669"/>
    <property type="project" value="InterPro"/>
</dbReference>
<accession>A0A5C7AXS6</accession>
<comment type="catalytic activity">
    <reaction evidence="1 5">
        <text>uridine(55) in tRNA = pseudouridine(55) in tRNA</text>
        <dbReference type="Rhea" id="RHEA:42532"/>
        <dbReference type="Rhea" id="RHEA-COMP:10101"/>
        <dbReference type="Rhea" id="RHEA-COMP:10102"/>
        <dbReference type="ChEBI" id="CHEBI:65314"/>
        <dbReference type="ChEBI" id="CHEBI:65315"/>
        <dbReference type="EC" id="5.4.99.25"/>
    </reaction>
</comment>
<sequence length="236" mass="26238">MQQEPYGEVFLINKPLEWTSFDVVKKVRNALRIKKVGHAGTLDPLATGLLIVCAGKMTKQIDSFMGQEKEYTGTFVIGATTDSFDLEQPVIQVADPSHITLEQVTAAVAELTGDILQIPPMHSAIKVDGKRVYESARKGVDVKMEPRPVTVSEFEITKFENPVVEFRIVCSKGTYIRSLARDLGEKLNVGAYMSSLCRTRIGNFKNSEAHELLALVEEIKARTNEIEHDEKGRTEG</sequence>
<gene>
    <name evidence="5 8" type="primary">truB</name>
    <name evidence="8" type="ORF">ESV85_10460</name>
</gene>
<dbReference type="NCBIfam" id="TIGR00431">
    <property type="entry name" value="TruB"/>
    <property type="match status" value="1"/>
</dbReference>
<dbReference type="RefSeq" id="WP_146917342.1">
    <property type="nucleotide sequence ID" value="NZ_VORW01000005.1"/>
</dbReference>
<evidence type="ECO:0000256" key="1">
    <source>
        <dbReference type="ARBA" id="ARBA00000385"/>
    </source>
</evidence>
<evidence type="ECO:0000313" key="8">
    <source>
        <dbReference type="EMBL" id="TXE11345.1"/>
    </source>
</evidence>
<name>A0A5C7AXS6_9BACT</name>
<dbReference type="InterPro" id="IPR014780">
    <property type="entry name" value="tRNA_psdUridine_synth_TruB"/>
</dbReference>
<keyword evidence="4 5" id="KW-0413">Isomerase</keyword>
<dbReference type="InterPro" id="IPR020103">
    <property type="entry name" value="PsdUridine_synth_cat_dom_sf"/>
</dbReference>
<dbReference type="AlphaFoldDB" id="A0A5C7AXS6"/>
<comment type="function">
    <text evidence="5">Responsible for synthesis of pseudouridine from uracil-55 in the psi GC loop of transfer RNAs.</text>
</comment>
<dbReference type="Proteomes" id="UP000321935">
    <property type="component" value="Unassembled WGS sequence"/>
</dbReference>
<dbReference type="PANTHER" id="PTHR13767:SF2">
    <property type="entry name" value="PSEUDOURIDYLATE SYNTHASE TRUB1"/>
    <property type="match status" value="1"/>
</dbReference>
<feature type="domain" description="tRNA pseudouridylate synthase B C-terminal" evidence="7">
    <location>
        <begin position="177"/>
        <end position="220"/>
    </location>
</feature>
<dbReference type="PANTHER" id="PTHR13767">
    <property type="entry name" value="TRNA-PSEUDOURIDINE SYNTHASE"/>
    <property type="match status" value="1"/>
</dbReference>
<keyword evidence="3 5" id="KW-0819">tRNA processing</keyword>
<dbReference type="EMBL" id="VORW01000005">
    <property type="protein sequence ID" value="TXE11345.1"/>
    <property type="molecule type" value="Genomic_DNA"/>
</dbReference>
<dbReference type="InterPro" id="IPR032819">
    <property type="entry name" value="TruB_C"/>
</dbReference>
<dbReference type="CDD" id="cd02573">
    <property type="entry name" value="PseudoU_synth_EcTruB"/>
    <property type="match status" value="1"/>
</dbReference>
<reference evidence="8 9" key="1">
    <citation type="submission" date="2019-08" db="EMBL/GenBank/DDBJ databases">
        <title>Genomes sequence of Algoriphagus aquimarinus ACAM450.</title>
        <authorList>
            <person name="Bowman J.P."/>
        </authorList>
    </citation>
    <scope>NUCLEOTIDE SEQUENCE [LARGE SCALE GENOMIC DNA]</scope>
    <source>
        <strain evidence="8 9">ACAM 450</strain>
    </source>
</reference>
<dbReference type="Gene3D" id="3.30.2350.10">
    <property type="entry name" value="Pseudouridine synthase"/>
    <property type="match status" value="1"/>
</dbReference>
<feature type="active site" description="Nucleophile" evidence="5">
    <location>
        <position position="43"/>
    </location>
</feature>
<feature type="domain" description="Pseudouridine synthase II N-terminal" evidence="6">
    <location>
        <begin position="28"/>
        <end position="176"/>
    </location>
</feature>
<evidence type="ECO:0000313" key="9">
    <source>
        <dbReference type="Proteomes" id="UP000321935"/>
    </source>
</evidence>
<dbReference type="Pfam" id="PF16198">
    <property type="entry name" value="TruB_C_2"/>
    <property type="match status" value="1"/>
</dbReference>
<dbReference type="GO" id="GO:0031119">
    <property type="term" value="P:tRNA pseudouridine synthesis"/>
    <property type="evidence" value="ECO:0007669"/>
    <property type="project" value="UniProtKB-UniRule"/>
</dbReference>
<dbReference type="SUPFAM" id="SSF55120">
    <property type="entry name" value="Pseudouridine synthase"/>
    <property type="match status" value="1"/>
</dbReference>
<protein>
    <recommendedName>
        <fullName evidence="5">tRNA pseudouridine synthase B</fullName>
        <ecNumber evidence="5">5.4.99.25</ecNumber>
    </recommendedName>
    <alternativeName>
        <fullName evidence="5">tRNA pseudouridine(55) synthase</fullName>
        <shortName evidence="5">Psi55 synthase</shortName>
    </alternativeName>
    <alternativeName>
        <fullName evidence="5">tRNA pseudouridylate synthase</fullName>
    </alternativeName>
    <alternativeName>
        <fullName evidence="5">tRNA-uridine isomerase</fullName>
    </alternativeName>
</protein>
<evidence type="ECO:0000256" key="5">
    <source>
        <dbReference type="HAMAP-Rule" id="MF_01080"/>
    </source>
</evidence>
<dbReference type="GO" id="GO:1990481">
    <property type="term" value="P:mRNA pseudouridine synthesis"/>
    <property type="evidence" value="ECO:0007669"/>
    <property type="project" value="TreeGrafter"/>
</dbReference>
<evidence type="ECO:0000256" key="2">
    <source>
        <dbReference type="ARBA" id="ARBA00005642"/>
    </source>
</evidence>
<evidence type="ECO:0000256" key="4">
    <source>
        <dbReference type="ARBA" id="ARBA00023235"/>
    </source>
</evidence>
<dbReference type="EC" id="5.4.99.25" evidence="5"/>
<proteinExistence type="inferred from homology"/>
<comment type="similarity">
    <text evidence="2 5">Belongs to the pseudouridine synthase TruB family. Type 1 subfamily.</text>
</comment>
<dbReference type="Pfam" id="PF01509">
    <property type="entry name" value="TruB_N"/>
    <property type="match status" value="1"/>
</dbReference>
<comment type="caution">
    <text evidence="8">The sequence shown here is derived from an EMBL/GenBank/DDBJ whole genome shotgun (WGS) entry which is preliminary data.</text>
</comment>